<reference evidence="2" key="2">
    <citation type="submission" date="2021-09" db="EMBL/GenBank/DDBJ databases">
        <authorList>
            <person name="Jia N."/>
            <person name="Wang J."/>
            <person name="Shi W."/>
            <person name="Du L."/>
            <person name="Sun Y."/>
            <person name="Zhan W."/>
            <person name="Jiang J."/>
            <person name="Wang Q."/>
            <person name="Zhang B."/>
            <person name="Ji P."/>
            <person name="Sakyi L.B."/>
            <person name="Cui X."/>
            <person name="Yuan T."/>
            <person name="Jiang B."/>
            <person name="Yang W."/>
            <person name="Lam T.T.-Y."/>
            <person name="Chang Q."/>
            <person name="Ding S."/>
            <person name="Wang X."/>
            <person name="Zhu J."/>
            <person name="Ruan X."/>
            <person name="Zhao L."/>
            <person name="Wei J."/>
            <person name="Que T."/>
            <person name="Du C."/>
            <person name="Cheng J."/>
            <person name="Dai P."/>
            <person name="Han X."/>
            <person name="Huang E."/>
            <person name="Gao Y."/>
            <person name="Liu J."/>
            <person name="Shao H."/>
            <person name="Ye R."/>
            <person name="Li L."/>
            <person name="Wei W."/>
            <person name="Wang X."/>
            <person name="Wang C."/>
            <person name="Huo Q."/>
            <person name="Li W."/>
            <person name="Guo W."/>
            <person name="Chen H."/>
            <person name="Chen S."/>
            <person name="Zhou L."/>
            <person name="Zhou L."/>
            <person name="Ni X."/>
            <person name="Tian J."/>
            <person name="Zhou Y."/>
            <person name="Sheng Y."/>
            <person name="Liu T."/>
            <person name="Pan Y."/>
            <person name="Xia L."/>
            <person name="Li J."/>
            <person name="Zhao F."/>
            <person name="Cao W."/>
        </authorList>
    </citation>
    <scope>NUCLEOTIDE SEQUENCE</scope>
    <source>
        <strain evidence="2">Rmic-2018</strain>
        <tissue evidence="2">Larvae</tissue>
    </source>
</reference>
<dbReference type="GO" id="GO:0005886">
    <property type="term" value="C:plasma membrane"/>
    <property type="evidence" value="ECO:0007669"/>
    <property type="project" value="TreeGrafter"/>
</dbReference>
<dbReference type="Proteomes" id="UP000821866">
    <property type="component" value="Chromosome 4"/>
</dbReference>
<evidence type="ECO:0000313" key="3">
    <source>
        <dbReference type="Proteomes" id="UP000821866"/>
    </source>
</evidence>
<proteinExistence type="predicted"/>
<keyword evidence="3" id="KW-1185">Reference proteome</keyword>
<dbReference type="GO" id="GO:0016485">
    <property type="term" value="P:protein processing"/>
    <property type="evidence" value="ECO:0007669"/>
    <property type="project" value="TreeGrafter"/>
</dbReference>
<dbReference type="InterPro" id="IPR042089">
    <property type="entry name" value="Peptidase_M13_dom_2"/>
</dbReference>
<accession>A0A9J6DXS6</accession>
<dbReference type="SUPFAM" id="SSF55486">
    <property type="entry name" value="Metalloproteases ('zincins'), catalytic domain"/>
    <property type="match status" value="1"/>
</dbReference>
<name>A0A9J6DXS6_RHIMP</name>
<dbReference type="Pfam" id="PF01431">
    <property type="entry name" value="Peptidase_M13"/>
    <property type="match status" value="2"/>
</dbReference>
<comment type="caution">
    <text evidence="2">The sequence shown here is derived from an EMBL/GenBank/DDBJ whole genome shotgun (WGS) entry which is preliminary data.</text>
</comment>
<feature type="domain" description="Peptidase M13 C-terminal" evidence="1">
    <location>
        <begin position="180"/>
        <end position="266"/>
    </location>
</feature>
<evidence type="ECO:0000259" key="1">
    <source>
        <dbReference type="Pfam" id="PF01431"/>
    </source>
</evidence>
<organism evidence="2 3">
    <name type="scientific">Rhipicephalus microplus</name>
    <name type="common">Cattle tick</name>
    <name type="synonym">Boophilus microplus</name>
    <dbReference type="NCBI Taxonomy" id="6941"/>
    <lineage>
        <taxon>Eukaryota</taxon>
        <taxon>Metazoa</taxon>
        <taxon>Ecdysozoa</taxon>
        <taxon>Arthropoda</taxon>
        <taxon>Chelicerata</taxon>
        <taxon>Arachnida</taxon>
        <taxon>Acari</taxon>
        <taxon>Parasitiformes</taxon>
        <taxon>Ixodida</taxon>
        <taxon>Ixodoidea</taxon>
        <taxon>Ixodidae</taxon>
        <taxon>Rhipicephalinae</taxon>
        <taxon>Rhipicephalus</taxon>
        <taxon>Boophilus</taxon>
    </lineage>
</organism>
<dbReference type="VEuPathDB" id="VectorBase:LOC119168677"/>
<dbReference type="Gene3D" id="3.40.390.10">
    <property type="entry name" value="Collagenase (Catalytic Domain)"/>
    <property type="match status" value="1"/>
</dbReference>
<dbReference type="PROSITE" id="PS51885">
    <property type="entry name" value="NEPRILYSIN"/>
    <property type="match status" value="1"/>
</dbReference>
<evidence type="ECO:0000313" key="2">
    <source>
        <dbReference type="EMBL" id="KAH8026965.1"/>
    </source>
</evidence>
<dbReference type="PANTHER" id="PTHR11733">
    <property type="entry name" value="ZINC METALLOPROTEASE FAMILY M13 NEPRILYSIN-RELATED"/>
    <property type="match status" value="1"/>
</dbReference>
<sequence length="271" mass="30883">MDESSKQMAYSKLDRMNRVVMPHNSFFVRKEREALYSVFPDMKGRTFMTNLLGASRVYQRLRNHERFQDVYSVRTFPRFGRAFYLYSPNSMTLAIGDLNPPLFYYNATLAIRYGALGSIAGQQIAKTLDETGVTIDVDGVRGAWLKPAAAAVHAEKSDCDVRTTTDRSKWRPLRVFPAVAGLEVAYASFSAAVTRDYLAVEDFRILHLEQFTDKQIFFLAFCYSQCSKRPQTRGDECNVPAKNSYLFAEAFHCSSKSPMNPPEKCQFFEPS</sequence>
<dbReference type="EMBL" id="JABSTU010000006">
    <property type="protein sequence ID" value="KAH8026965.1"/>
    <property type="molecule type" value="Genomic_DNA"/>
</dbReference>
<dbReference type="AlphaFoldDB" id="A0A9J6DXS6"/>
<dbReference type="PANTHER" id="PTHR11733:SF241">
    <property type="entry name" value="GH26575P-RELATED"/>
    <property type="match status" value="1"/>
</dbReference>
<dbReference type="Gene3D" id="1.10.1380.10">
    <property type="entry name" value="Neutral endopeptidase , domain2"/>
    <property type="match status" value="1"/>
</dbReference>
<dbReference type="GO" id="GO:0004222">
    <property type="term" value="F:metalloendopeptidase activity"/>
    <property type="evidence" value="ECO:0007669"/>
    <property type="project" value="InterPro"/>
</dbReference>
<gene>
    <name evidence="2" type="ORF">HPB51_000563</name>
</gene>
<dbReference type="InterPro" id="IPR000718">
    <property type="entry name" value="Peptidase_M13"/>
</dbReference>
<feature type="domain" description="Peptidase M13 C-terminal" evidence="1">
    <location>
        <begin position="82"/>
        <end position="162"/>
    </location>
</feature>
<dbReference type="InterPro" id="IPR018497">
    <property type="entry name" value="Peptidase_M13_C"/>
</dbReference>
<reference evidence="2" key="1">
    <citation type="journal article" date="2020" name="Cell">
        <title>Large-Scale Comparative Analyses of Tick Genomes Elucidate Their Genetic Diversity and Vector Capacities.</title>
        <authorList>
            <consortium name="Tick Genome and Microbiome Consortium (TIGMIC)"/>
            <person name="Jia N."/>
            <person name="Wang J."/>
            <person name="Shi W."/>
            <person name="Du L."/>
            <person name="Sun Y."/>
            <person name="Zhan W."/>
            <person name="Jiang J.F."/>
            <person name="Wang Q."/>
            <person name="Zhang B."/>
            <person name="Ji P."/>
            <person name="Bell-Sakyi L."/>
            <person name="Cui X.M."/>
            <person name="Yuan T.T."/>
            <person name="Jiang B.G."/>
            <person name="Yang W.F."/>
            <person name="Lam T.T."/>
            <person name="Chang Q.C."/>
            <person name="Ding S.J."/>
            <person name="Wang X.J."/>
            <person name="Zhu J.G."/>
            <person name="Ruan X.D."/>
            <person name="Zhao L."/>
            <person name="Wei J.T."/>
            <person name="Ye R.Z."/>
            <person name="Que T.C."/>
            <person name="Du C.H."/>
            <person name="Zhou Y.H."/>
            <person name="Cheng J.X."/>
            <person name="Dai P.F."/>
            <person name="Guo W.B."/>
            <person name="Han X.H."/>
            <person name="Huang E.J."/>
            <person name="Li L.F."/>
            <person name="Wei W."/>
            <person name="Gao Y.C."/>
            <person name="Liu J.Z."/>
            <person name="Shao H.Z."/>
            <person name="Wang X."/>
            <person name="Wang C.C."/>
            <person name="Yang T.C."/>
            <person name="Huo Q.B."/>
            <person name="Li W."/>
            <person name="Chen H.Y."/>
            <person name="Chen S.E."/>
            <person name="Zhou L.G."/>
            <person name="Ni X.B."/>
            <person name="Tian J.H."/>
            <person name="Sheng Y."/>
            <person name="Liu T."/>
            <person name="Pan Y.S."/>
            <person name="Xia L.Y."/>
            <person name="Li J."/>
            <person name="Zhao F."/>
            <person name="Cao W.C."/>
        </authorList>
    </citation>
    <scope>NUCLEOTIDE SEQUENCE</scope>
    <source>
        <strain evidence="2">Rmic-2018</strain>
    </source>
</reference>
<dbReference type="InterPro" id="IPR024079">
    <property type="entry name" value="MetalloPept_cat_dom_sf"/>
</dbReference>
<protein>
    <recommendedName>
        <fullName evidence="1">Peptidase M13 C-terminal domain-containing protein</fullName>
    </recommendedName>
</protein>